<dbReference type="PANTHER" id="PTHR47737:SF1">
    <property type="entry name" value="GLYCINE BETAINE_PROLINE BETAINE TRANSPORT SYSTEM PERMEASE PROTEIN PROW"/>
    <property type="match status" value="1"/>
</dbReference>
<dbReference type="GO" id="GO:0015871">
    <property type="term" value="P:choline transport"/>
    <property type="evidence" value="ECO:0007669"/>
    <property type="project" value="TreeGrafter"/>
</dbReference>
<dbReference type="Pfam" id="PF04069">
    <property type="entry name" value="OpuAC"/>
    <property type="match status" value="2"/>
</dbReference>
<dbReference type="GO" id="GO:0005275">
    <property type="term" value="F:amine transmembrane transporter activity"/>
    <property type="evidence" value="ECO:0007669"/>
    <property type="project" value="TreeGrafter"/>
</dbReference>
<evidence type="ECO:0000313" key="6">
    <source>
        <dbReference type="EMBL" id="CDQ40713.1"/>
    </source>
</evidence>
<dbReference type="SUPFAM" id="SSF53850">
    <property type="entry name" value="Periplasmic binding protein-like II"/>
    <property type="match status" value="2"/>
</dbReference>
<dbReference type="InterPro" id="IPR007210">
    <property type="entry name" value="ABC_Gly_betaine_transp_sub-bd"/>
</dbReference>
<gene>
    <name evidence="6" type="primary">gbuC_1</name>
    <name evidence="6" type="ORF">BN990_03040</name>
</gene>
<evidence type="ECO:0000313" key="7">
    <source>
        <dbReference type="Proteomes" id="UP000028875"/>
    </source>
</evidence>
<evidence type="ECO:0000256" key="2">
    <source>
        <dbReference type="ARBA" id="ARBA00022448"/>
    </source>
</evidence>
<evidence type="ECO:0000256" key="3">
    <source>
        <dbReference type="ARBA" id="ARBA00022475"/>
    </source>
</evidence>
<evidence type="ECO:0000259" key="5">
    <source>
        <dbReference type="Pfam" id="PF04069"/>
    </source>
</evidence>
<dbReference type="EMBL" id="CCDP010000002">
    <property type="protein sequence ID" value="CDQ40713.1"/>
    <property type="molecule type" value="Genomic_DNA"/>
</dbReference>
<dbReference type="AlphaFoldDB" id="A0A024QDT8"/>
<keyword evidence="2" id="KW-0813">Transport</keyword>
<sequence length="329" mass="36277">MDGGLILYCISLSMNKRKDVYVNSKVKKTAGLLFSLIIVCILAACGSNDSEGENTEGSTEQTNYSEAVDYTITGIEPGAGITVTTEKAIEQYDSLSGWELEQSSTAAMVTELEDAIANEEPIVVTGWNPHWMFAKFDNIKYLDDPKNVYGDVEVIKSLARKGLKEEKPNAYKLIDQFNWSVDDMEGIMYESSETGKDIAEVAKQWVKDNPDKVASWTEGVEDVDGVAIELVSTPWDSERASVNVVAEVLRQKGFEVTITPVDVAVVFEAIANGDADATLAAWMPMTHKDFYDEFKDDFVDMGPNLEGAKIGIVVPEYMDIDSIEDLQAK</sequence>
<reference evidence="6 7" key="1">
    <citation type="submission" date="2014-03" db="EMBL/GenBank/DDBJ databases">
        <authorList>
            <person name="Urmite Genomes U."/>
        </authorList>
    </citation>
    <scope>NUCLEOTIDE SEQUENCE [LARGE SCALE GENOMIC DNA]</scope>
    <source>
        <strain evidence="6 7">Vm-5</strain>
    </source>
</reference>
<evidence type="ECO:0000256" key="1">
    <source>
        <dbReference type="ARBA" id="ARBA00004236"/>
    </source>
</evidence>
<dbReference type="STRING" id="1462526.BN990_03040"/>
<evidence type="ECO:0000256" key="4">
    <source>
        <dbReference type="ARBA" id="ARBA00023136"/>
    </source>
</evidence>
<proteinExistence type="predicted"/>
<keyword evidence="4" id="KW-0472">Membrane</keyword>
<dbReference type="GO" id="GO:0043190">
    <property type="term" value="C:ATP-binding cassette (ABC) transporter complex"/>
    <property type="evidence" value="ECO:0007669"/>
    <property type="project" value="InterPro"/>
</dbReference>
<comment type="subcellular location">
    <subcellularLocation>
        <location evidence="1">Cell membrane</location>
    </subcellularLocation>
</comment>
<organism evidence="6 7">
    <name type="scientific">Virgibacillus massiliensis</name>
    <dbReference type="NCBI Taxonomy" id="1462526"/>
    <lineage>
        <taxon>Bacteria</taxon>
        <taxon>Bacillati</taxon>
        <taxon>Bacillota</taxon>
        <taxon>Bacilli</taxon>
        <taxon>Bacillales</taxon>
        <taxon>Bacillaceae</taxon>
        <taxon>Virgibacillus</taxon>
    </lineage>
</organism>
<dbReference type="PANTHER" id="PTHR47737">
    <property type="entry name" value="GLYCINE BETAINE/PROLINE BETAINE TRANSPORT SYSTEM PERMEASE PROTEIN PROW"/>
    <property type="match status" value="1"/>
</dbReference>
<reference evidence="7" key="2">
    <citation type="submission" date="2014-05" db="EMBL/GenBank/DDBJ databases">
        <title>Draft genome sequence of Virgibacillus massiliensis Vm-5.</title>
        <authorList>
            <person name="Khelaifia S."/>
            <person name="Croce O."/>
            <person name="Lagier J.C."/>
            <person name="Raoult D."/>
        </authorList>
    </citation>
    <scope>NUCLEOTIDE SEQUENCE [LARGE SCALE GENOMIC DNA]</scope>
    <source>
        <strain evidence="7">Vm-5</strain>
    </source>
</reference>
<dbReference type="Proteomes" id="UP000028875">
    <property type="component" value="Unassembled WGS sequence"/>
</dbReference>
<dbReference type="Gene3D" id="3.10.105.10">
    <property type="entry name" value="Dipeptide-binding Protein, Domain 3"/>
    <property type="match status" value="1"/>
</dbReference>
<accession>A0A024QDT8</accession>
<dbReference type="GO" id="GO:0031460">
    <property type="term" value="P:glycine betaine transport"/>
    <property type="evidence" value="ECO:0007669"/>
    <property type="project" value="TreeGrafter"/>
</dbReference>
<name>A0A024QDT8_9BACI</name>
<feature type="domain" description="ABC-type glycine betaine transport system substrate-binding" evidence="5">
    <location>
        <begin position="228"/>
        <end position="328"/>
    </location>
</feature>
<keyword evidence="3" id="KW-1003">Cell membrane</keyword>
<comment type="caution">
    <text evidence="6">The sequence shown here is derived from an EMBL/GenBank/DDBJ whole genome shotgun (WGS) entry which is preliminary data.</text>
</comment>
<dbReference type="GO" id="GO:0015226">
    <property type="term" value="F:carnitine transmembrane transporter activity"/>
    <property type="evidence" value="ECO:0007669"/>
    <property type="project" value="TreeGrafter"/>
</dbReference>
<feature type="domain" description="ABC-type glycine betaine transport system substrate-binding" evidence="5">
    <location>
        <begin position="65"/>
        <end position="207"/>
    </location>
</feature>
<protein>
    <submittedName>
        <fullName evidence="6">Glycine betaine/carnitine transport binding protein GbuC</fullName>
    </submittedName>
</protein>
<dbReference type="Gene3D" id="3.40.190.100">
    <property type="entry name" value="Glycine betaine-binding periplasmic protein, domain 2"/>
    <property type="match status" value="1"/>
</dbReference>
<keyword evidence="7" id="KW-1185">Reference proteome</keyword>
<dbReference type="eggNOG" id="COG2113">
    <property type="taxonomic scope" value="Bacteria"/>
</dbReference>